<keyword evidence="6" id="KW-1185">Reference proteome</keyword>
<evidence type="ECO:0000256" key="1">
    <source>
        <dbReference type="ARBA" id="ARBA00004370"/>
    </source>
</evidence>
<dbReference type="SUPFAM" id="SSF161084">
    <property type="entry name" value="MAPEG domain-like"/>
    <property type="match status" value="1"/>
</dbReference>
<dbReference type="Gene3D" id="1.20.120.550">
    <property type="entry name" value="Membrane associated eicosanoid/glutathione metabolism-like domain"/>
    <property type="match status" value="1"/>
</dbReference>
<evidence type="ECO:0000256" key="3">
    <source>
        <dbReference type="ARBA" id="ARBA00022989"/>
    </source>
</evidence>
<protein>
    <submittedName>
        <fullName evidence="5">MAPEG family protein</fullName>
    </submittedName>
</protein>
<name>A0ABS7U2Z7_9BACT</name>
<dbReference type="InterPro" id="IPR001129">
    <property type="entry name" value="Membr-assoc_MAPEG"/>
</dbReference>
<dbReference type="Pfam" id="PF01124">
    <property type="entry name" value="MAPEG"/>
    <property type="match status" value="1"/>
</dbReference>
<dbReference type="InterPro" id="IPR023352">
    <property type="entry name" value="MAPEG-like_dom_sf"/>
</dbReference>
<comment type="caution">
    <text evidence="5">The sequence shown here is derived from an EMBL/GenBank/DDBJ whole genome shotgun (WGS) entry which is preliminary data.</text>
</comment>
<evidence type="ECO:0000313" key="6">
    <source>
        <dbReference type="Proteomes" id="UP001139031"/>
    </source>
</evidence>
<comment type="subcellular location">
    <subcellularLocation>
        <location evidence="1">Membrane</location>
    </subcellularLocation>
</comment>
<evidence type="ECO:0000256" key="4">
    <source>
        <dbReference type="ARBA" id="ARBA00023136"/>
    </source>
</evidence>
<proteinExistence type="predicted"/>
<evidence type="ECO:0000313" key="5">
    <source>
        <dbReference type="EMBL" id="MBZ5714737.1"/>
    </source>
</evidence>
<evidence type="ECO:0000256" key="2">
    <source>
        <dbReference type="ARBA" id="ARBA00022692"/>
    </source>
</evidence>
<accession>A0ABS7U2Z7</accession>
<keyword evidence="2" id="KW-0812">Transmembrane</keyword>
<organism evidence="5 6">
    <name type="scientific">Nannocystis pusilla</name>
    <dbReference type="NCBI Taxonomy" id="889268"/>
    <lineage>
        <taxon>Bacteria</taxon>
        <taxon>Pseudomonadati</taxon>
        <taxon>Myxococcota</taxon>
        <taxon>Polyangia</taxon>
        <taxon>Nannocystales</taxon>
        <taxon>Nannocystaceae</taxon>
        <taxon>Nannocystis</taxon>
    </lineage>
</organism>
<reference evidence="5" key="1">
    <citation type="submission" date="2021-08" db="EMBL/GenBank/DDBJ databases">
        <authorList>
            <person name="Stevens D.C."/>
        </authorList>
    </citation>
    <scope>NUCLEOTIDE SEQUENCE</scope>
    <source>
        <strain evidence="5">DSM 53165</strain>
    </source>
</reference>
<dbReference type="PANTHER" id="PTHR35371">
    <property type="entry name" value="INNER MEMBRANE PROTEIN"/>
    <property type="match status" value="1"/>
</dbReference>
<dbReference type="Proteomes" id="UP001139031">
    <property type="component" value="Unassembled WGS sequence"/>
</dbReference>
<dbReference type="RefSeq" id="WP_224196470.1">
    <property type="nucleotide sequence ID" value="NZ_JAIRAU010000049.1"/>
</dbReference>
<keyword evidence="4" id="KW-0472">Membrane</keyword>
<dbReference type="PANTHER" id="PTHR35371:SF1">
    <property type="entry name" value="BLR7753 PROTEIN"/>
    <property type="match status" value="1"/>
</dbReference>
<dbReference type="EMBL" id="JAIRAU010000049">
    <property type="protein sequence ID" value="MBZ5714737.1"/>
    <property type="molecule type" value="Genomic_DNA"/>
</dbReference>
<gene>
    <name evidence="5" type="ORF">K7C98_36365</name>
</gene>
<sequence length="130" mass="14001">MTVALWCLFAAAIFHPLSKFPLAAAQAREGKGYDNRNPREQQDRLTGWGARARAVHANQIESFPLFAAGVLVATVAAPKVAAIDTLALAYIAARLIYPVLYLKDIHVGRSLVWGVGYIASLALLSSPAWA</sequence>
<keyword evidence="3" id="KW-1133">Transmembrane helix</keyword>